<dbReference type="EMBL" id="QGKX02000088">
    <property type="protein sequence ID" value="KAF3586127.1"/>
    <property type="molecule type" value="Genomic_DNA"/>
</dbReference>
<sequence>MEETGGSVVGMGWLAKLSPPPRTVLLAALIPAAARASRWQIWWTTIFSSSVAKGFREHLVSFRQPFPRLIREKNFVAKFSTN</sequence>
<dbReference type="Proteomes" id="UP000712600">
    <property type="component" value="Unassembled WGS sequence"/>
</dbReference>
<reference evidence="1" key="1">
    <citation type="submission" date="2019-12" db="EMBL/GenBank/DDBJ databases">
        <title>Genome sequencing and annotation of Brassica cretica.</title>
        <authorList>
            <person name="Studholme D.J."/>
            <person name="Sarris P."/>
        </authorList>
    </citation>
    <scope>NUCLEOTIDE SEQUENCE</scope>
    <source>
        <strain evidence="1">PFS-109/04</strain>
        <tissue evidence="1">Leaf</tissue>
    </source>
</reference>
<evidence type="ECO:0000313" key="1">
    <source>
        <dbReference type="EMBL" id="KAF3586127.1"/>
    </source>
</evidence>
<name>A0A8S9RZ63_BRACR</name>
<comment type="caution">
    <text evidence="1">The sequence shown here is derived from an EMBL/GenBank/DDBJ whole genome shotgun (WGS) entry which is preliminary data.</text>
</comment>
<dbReference type="AlphaFoldDB" id="A0A8S9RZ63"/>
<accession>A0A8S9RZ63</accession>
<evidence type="ECO:0000313" key="2">
    <source>
        <dbReference type="Proteomes" id="UP000712600"/>
    </source>
</evidence>
<gene>
    <name evidence="1" type="ORF">F2Q69_00030849</name>
</gene>
<proteinExistence type="predicted"/>
<organism evidence="1 2">
    <name type="scientific">Brassica cretica</name>
    <name type="common">Mustard</name>
    <dbReference type="NCBI Taxonomy" id="69181"/>
    <lineage>
        <taxon>Eukaryota</taxon>
        <taxon>Viridiplantae</taxon>
        <taxon>Streptophyta</taxon>
        <taxon>Embryophyta</taxon>
        <taxon>Tracheophyta</taxon>
        <taxon>Spermatophyta</taxon>
        <taxon>Magnoliopsida</taxon>
        <taxon>eudicotyledons</taxon>
        <taxon>Gunneridae</taxon>
        <taxon>Pentapetalae</taxon>
        <taxon>rosids</taxon>
        <taxon>malvids</taxon>
        <taxon>Brassicales</taxon>
        <taxon>Brassicaceae</taxon>
        <taxon>Brassiceae</taxon>
        <taxon>Brassica</taxon>
    </lineage>
</organism>
<protein>
    <submittedName>
        <fullName evidence="1">Uncharacterized protein</fullName>
    </submittedName>
</protein>